<evidence type="ECO:0000313" key="3">
    <source>
        <dbReference type="Proteomes" id="UP001499984"/>
    </source>
</evidence>
<gene>
    <name evidence="2" type="ORF">GCM10022233_39190</name>
</gene>
<dbReference type="EMBL" id="BAAAZY010000010">
    <property type="protein sequence ID" value="GAA4061710.1"/>
    <property type="molecule type" value="Genomic_DNA"/>
</dbReference>
<proteinExistence type="predicted"/>
<dbReference type="Proteomes" id="UP001499984">
    <property type="component" value="Unassembled WGS sequence"/>
</dbReference>
<feature type="region of interest" description="Disordered" evidence="1">
    <location>
        <begin position="69"/>
        <end position="99"/>
    </location>
</feature>
<evidence type="ECO:0008006" key="4">
    <source>
        <dbReference type="Google" id="ProtNLM"/>
    </source>
</evidence>
<comment type="caution">
    <text evidence="2">The sequence shown here is derived from an EMBL/GenBank/DDBJ whole genome shotgun (WGS) entry which is preliminary data.</text>
</comment>
<evidence type="ECO:0000313" key="2">
    <source>
        <dbReference type="EMBL" id="GAA4061710.1"/>
    </source>
</evidence>
<evidence type="ECO:0000256" key="1">
    <source>
        <dbReference type="SAM" id="MobiDB-lite"/>
    </source>
</evidence>
<sequence length="99" mass="11056">MSPPGVVSGRNGAERPWRIRPARGVLEVTGRTRNDAEKRLTAVHRAIRIREKWMGPFPPRAVARLVSRARRHTSHDTPPQACAHPRDTTASVPPVQRGE</sequence>
<reference evidence="3" key="1">
    <citation type="journal article" date="2019" name="Int. J. Syst. Evol. Microbiol.">
        <title>The Global Catalogue of Microorganisms (GCM) 10K type strain sequencing project: providing services to taxonomists for standard genome sequencing and annotation.</title>
        <authorList>
            <consortium name="The Broad Institute Genomics Platform"/>
            <consortium name="The Broad Institute Genome Sequencing Center for Infectious Disease"/>
            <person name="Wu L."/>
            <person name="Ma J."/>
        </authorList>
    </citation>
    <scope>NUCLEOTIDE SEQUENCE [LARGE SCALE GENOMIC DNA]</scope>
    <source>
        <strain evidence="3">JCM 16925</strain>
    </source>
</reference>
<name>A0ABP7V891_9ACTN</name>
<organism evidence="2 3">
    <name type="scientific">Streptomyces shaanxiensis</name>
    <dbReference type="NCBI Taxonomy" id="653357"/>
    <lineage>
        <taxon>Bacteria</taxon>
        <taxon>Bacillati</taxon>
        <taxon>Actinomycetota</taxon>
        <taxon>Actinomycetes</taxon>
        <taxon>Kitasatosporales</taxon>
        <taxon>Streptomycetaceae</taxon>
        <taxon>Streptomyces</taxon>
    </lineage>
</organism>
<accession>A0ABP7V891</accession>
<keyword evidence="3" id="KW-1185">Reference proteome</keyword>
<protein>
    <recommendedName>
        <fullName evidence="4">Integrase</fullName>
    </recommendedName>
</protein>